<dbReference type="Pfam" id="PF05545">
    <property type="entry name" value="FixQ"/>
    <property type="match status" value="1"/>
</dbReference>
<dbReference type="GeneID" id="74431175"/>
<dbReference type="EC" id="1.9.3.1" evidence="2"/>
<keyword evidence="1" id="KW-0472">Membrane</keyword>
<dbReference type="RefSeq" id="WP_039649352.1">
    <property type="nucleotide sequence ID" value="NZ_CP007770.1"/>
</dbReference>
<proteinExistence type="predicted"/>
<dbReference type="InterPro" id="IPR014107">
    <property type="entry name" value="Cyt_c_oxidase_cbb3_CcoQ"/>
</dbReference>
<dbReference type="NCBIfam" id="TIGR02736">
    <property type="entry name" value="cbb3_Q_epsi"/>
    <property type="match status" value="1"/>
</dbReference>
<keyword evidence="1" id="KW-1133">Transmembrane helix</keyword>
<dbReference type="GO" id="GO:0016491">
    <property type="term" value="F:oxidoreductase activity"/>
    <property type="evidence" value="ECO:0007669"/>
    <property type="project" value="UniProtKB-KW"/>
</dbReference>
<dbReference type="Proteomes" id="UP000031163">
    <property type="component" value="Chromosome"/>
</dbReference>
<sequence length="67" mass="8114">MDLELIRELQGYGFFALVVFLVVVLYSYWFHLYRSEKIGRRNYEQYADLALYDEISDRVLEQNKRSA</sequence>
<dbReference type="EMBL" id="CP007770">
    <property type="protein sequence ID" value="AJC87359.1"/>
    <property type="molecule type" value="Genomic_DNA"/>
</dbReference>
<evidence type="ECO:0000313" key="2">
    <source>
        <dbReference type="EMBL" id="AJC87359.1"/>
    </source>
</evidence>
<evidence type="ECO:0000313" key="3">
    <source>
        <dbReference type="Proteomes" id="UP000031163"/>
    </source>
</evidence>
<dbReference type="KEGG" id="cis:CINS_0360"/>
<gene>
    <name evidence="2" type="primary">ccoQ</name>
    <name evidence="2" type="ORF">CINS_0360</name>
</gene>
<evidence type="ECO:0000256" key="1">
    <source>
        <dbReference type="SAM" id="Phobius"/>
    </source>
</evidence>
<keyword evidence="1" id="KW-0812">Transmembrane</keyword>
<dbReference type="HOGENOM" id="CLU_200208_0_0_7"/>
<keyword evidence="2" id="KW-0560">Oxidoreductase</keyword>
<dbReference type="InterPro" id="IPR008621">
    <property type="entry name" value="Cbb3-typ_cyt_oxidase_comp"/>
</dbReference>
<protein>
    <submittedName>
        <fullName evidence="2">Cytochrome c oxidase CcoNOPQ, cbb3-type, subunit IV</fullName>
        <ecNumber evidence="2">1.9.3.1</ecNumber>
    </submittedName>
</protein>
<organism evidence="2 3">
    <name type="scientific">Campylobacter insulaenigrae NCTC 12927</name>
    <dbReference type="NCBI Taxonomy" id="1031564"/>
    <lineage>
        <taxon>Bacteria</taxon>
        <taxon>Pseudomonadati</taxon>
        <taxon>Campylobacterota</taxon>
        <taxon>Epsilonproteobacteria</taxon>
        <taxon>Campylobacterales</taxon>
        <taxon>Campylobacteraceae</taxon>
        <taxon>Campylobacter</taxon>
    </lineage>
</organism>
<accession>A0A0A8H383</accession>
<dbReference type="AlphaFoldDB" id="A0A0A8H383"/>
<reference evidence="2 3" key="1">
    <citation type="journal article" date="2014" name="Genome Biol. Evol.">
        <title>Comparative Genomics of the Campylobacter lari Group.</title>
        <authorList>
            <person name="Miller W.G."/>
            <person name="Yee E."/>
            <person name="Chapman M.H."/>
            <person name="Smith T.P."/>
            <person name="Bono J.L."/>
            <person name="Huynh S."/>
            <person name="Parker C.T."/>
            <person name="Vandamme P."/>
            <person name="Luong K."/>
            <person name="Korlach J."/>
        </authorList>
    </citation>
    <scope>NUCLEOTIDE SEQUENCE [LARGE SCALE GENOMIC DNA]</scope>
    <source>
        <strain evidence="2 3">NCTC 12927</strain>
    </source>
</reference>
<dbReference type="STRING" id="1031564.CINS_0360"/>
<feature type="transmembrane region" description="Helical" evidence="1">
    <location>
        <begin position="12"/>
        <end position="33"/>
    </location>
</feature>
<name>A0A0A8H383_9BACT</name>